<comment type="caution">
    <text evidence="2">The sequence shown here is derived from an EMBL/GenBank/DDBJ whole genome shotgun (WGS) entry which is preliminary data.</text>
</comment>
<organism evidence="2 3">
    <name type="scientific">Mycena metata</name>
    <dbReference type="NCBI Taxonomy" id="1033252"/>
    <lineage>
        <taxon>Eukaryota</taxon>
        <taxon>Fungi</taxon>
        <taxon>Dikarya</taxon>
        <taxon>Basidiomycota</taxon>
        <taxon>Agaricomycotina</taxon>
        <taxon>Agaricomycetes</taxon>
        <taxon>Agaricomycetidae</taxon>
        <taxon>Agaricales</taxon>
        <taxon>Marasmiineae</taxon>
        <taxon>Mycenaceae</taxon>
        <taxon>Mycena</taxon>
    </lineage>
</organism>
<dbReference type="EMBL" id="JARKIB010000038">
    <property type="protein sequence ID" value="KAJ7759937.1"/>
    <property type="molecule type" value="Genomic_DNA"/>
</dbReference>
<keyword evidence="3" id="KW-1185">Reference proteome</keyword>
<dbReference type="Proteomes" id="UP001215598">
    <property type="component" value="Unassembled WGS sequence"/>
</dbReference>
<proteinExistence type="predicted"/>
<feature type="compositionally biased region" description="Polar residues" evidence="1">
    <location>
        <begin position="93"/>
        <end position="103"/>
    </location>
</feature>
<evidence type="ECO:0000313" key="2">
    <source>
        <dbReference type="EMBL" id="KAJ7759937.1"/>
    </source>
</evidence>
<sequence>MAYVDVTTTLRNGAHHVLIRAYDACNTTMHLVHRLHADPVLRGCRGSGALTARRPCPQRSSGPLAAAASSPSHRPLYPQHEHDTEASPPRALVTSQPSSQNFSDPYPHAMHVAGRLPVPCELPLDTHRAHDVLTFAASPSRTLKPATTRTRLCVLPTAGGASRAASLTRARAWRSGVSMRTALGLRGADEFQLRSGSSSHPLGMVSCAIVIVEPQYRMRVESWMPQYPRAPSALPLSASKRNLQRAATRGSTEKLLTATALAFFVYSLLSAIFRQQSLLPIY</sequence>
<name>A0AAD7J931_9AGAR</name>
<evidence type="ECO:0000256" key="1">
    <source>
        <dbReference type="SAM" id="MobiDB-lite"/>
    </source>
</evidence>
<gene>
    <name evidence="2" type="ORF">B0H16DRAFT_1884806</name>
</gene>
<reference evidence="2" key="1">
    <citation type="submission" date="2023-03" db="EMBL/GenBank/DDBJ databases">
        <title>Massive genome expansion in bonnet fungi (Mycena s.s.) driven by repeated elements and novel gene families across ecological guilds.</title>
        <authorList>
            <consortium name="Lawrence Berkeley National Laboratory"/>
            <person name="Harder C.B."/>
            <person name="Miyauchi S."/>
            <person name="Viragh M."/>
            <person name="Kuo A."/>
            <person name="Thoen E."/>
            <person name="Andreopoulos B."/>
            <person name="Lu D."/>
            <person name="Skrede I."/>
            <person name="Drula E."/>
            <person name="Henrissat B."/>
            <person name="Morin E."/>
            <person name="Kohler A."/>
            <person name="Barry K."/>
            <person name="LaButti K."/>
            <person name="Morin E."/>
            <person name="Salamov A."/>
            <person name="Lipzen A."/>
            <person name="Mereny Z."/>
            <person name="Hegedus B."/>
            <person name="Baldrian P."/>
            <person name="Stursova M."/>
            <person name="Weitz H."/>
            <person name="Taylor A."/>
            <person name="Grigoriev I.V."/>
            <person name="Nagy L.G."/>
            <person name="Martin F."/>
            <person name="Kauserud H."/>
        </authorList>
    </citation>
    <scope>NUCLEOTIDE SEQUENCE</scope>
    <source>
        <strain evidence="2">CBHHK182m</strain>
    </source>
</reference>
<protein>
    <submittedName>
        <fullName evidence="2">Uncharacterized protein</fullName>
    </submittedName>
</protein>
<feature type="compositionally biased region" description="Low complexity" evidence="1">
    <location>
        <begin position="60"/>
        <end position="72"/>
    </location>
</feature>
<feature type="region of interest" description="Disordered" evidence="1">
    <location>
        <begin position="52"/>
        <end position="106"/>
    </location>
</feature>
<accession>A0AAD7J931</accession>
<evidence type="ECO:0000313" key="3">
    <source>
        <dbReference type="Proteomes" id="UP001215598"/>
    </source>
</evidence>
<dbReference type="AlphaFoldDB" id="A0AAD7J931"/>